<dbReference type="InterPro" id="IPR036388">
    <property type="entry name" value="WH-like_DNA-bd_sf"/>
</dbReference>
<comment type="similarity">
    <text evidence="1">Belongs to the LysR transcriptional regulatory family.</text>
</comment>
<dbReference type="AlphaFoldDB" id="A0AAE3VPS6"/>
<keyword evidence="3 6" id="KW-0238">DNA-binding</keyword>
<dbReference type="CDD" id="cd05466">
    <property type="entry name" value="PBP2_LTTR_substrate"/>
    <property type="match status" value="1"/>
</dbReference>
<dbReference type="Pfam" id="PF00126">
    <property type="entry name" value="HTH_1"/>
    <property type="match status" value="1"/>
</dbReference>
<dbReference type="EMBL" id="JAUSUL010000002">
    <property type="protein sequence ID" value="MDQ0315998.1"/>
    <property type="molecule type" value="Genomic_DNA"/>
</dbReference>
<reference evidence="6" key="1">
    <citation type="submission" date="2023-07" db="EMBL/GenBank/DDBJ databases">
        <title>Genomic Encyclopedia of Type Strains, Phase IV (KMG-IV): sequencing the most valuable type-strain genomes for metagenomic binning, comparative biology and taxonomic classification.</title>
        <authorList>
            <person name="Goeker M."/>
        </authorList>
    </citation>
    <scope>NUCLEOTIDE SEQUENCE</scope>
    <source>
        <strain evidence="6">DSM 21202</strain>
    </source>
</reference>
<dbReference type="InterPro" id="IPR036390">
    <property type="entry name" value="WH_DNA-bd_sf"/>
</dbReference>
<evidence type="ECO:0000256" key="2">
    <source>
        <dbReference type="ARBA" id="ARBA00023015"/>
    </source>
</evidence>
<evidence type="ECO:0000313" key="7">
    <source>
        <dbReference type="Proteomes" id="UP001229244"/>
    </source>
</evidence>
<keyword evidence="7" id="KW-1185">Reference proteome</keyword>
<proteinExistence type="inferred from homology"/>
<feature type="domain" description="HTH lysR-type" evidence="5">
    <location>
        <begin position="1"/>
        <end position="58"/>
    </location>
</feature>
<evidence type="ECO:0000256" key="1">
    <source>
        <dbReference type="ARBA" id="ARBA00009437"/>
    </source>
</evidence>
<dbReference type="GO" id="GO:0003700">
    <property type="term" value="F:DNA-binding transcription factor activity"/>
    <property type="evidence" value="ECO:0007669"/>
    <property type="project" value="InterPro"/>
</dbReference>
<dbReference type="Proteomes" id="UP001229244">
    <property type="component" value="Unassembled WGS sequence"/>
</dbReference>
<evidence type="ECO:0000313" key="6">
    <source>
        <dbReference type="EMBL" id="MDQ0315998.1"/>
    </source>
</evidence>
<evidence type="ECO:0000256" key="3">
    <source>
        <dbReference type="ARBA" id="ARBA00023125"/>
    </source>
</evidence>
<organism evidence="6 7">
    <name type="scientific">Amorphus orientalis</name>
    <dbReference type="NCBI Taxonomy" id="649198"/>
    <lineage>
        <taxon>Bacteria</taxon>
        <taxon>Pseudomonadati</taxon>
        <taxon>Pseudomonadota</taxon>
        <taxon>Alphaproteobacteria</taxon>
        <taxon>Hyphomicrobiales</taxon>
        <taxon>Amorphaceae</taxon>
        <taxon>Amorphus</taxon>
    </lineage>
</organism>
<comment type="caution">
    <text evidence="6">The sequence shown here is derived from an EMBL/GenBank/DDBJ whole genome shotgun (WGS) entry which is preliminary data.</text>
</comment>
<dbReference type="SUPFAM" id="SSF46785">
    <property type="entry name" value="Winged helix' DNA-binding domain"/>
    <property type="match status" value="1"/>
</dbReference>
<dbReference type="PANTHER" id="PTHR30419:SF31">
    <property type="entry name" value="BLR3139 PROTEIN"/>
    <property type="match status" value="1"/>
</dbReference>
<protein>
    <submittedName>
        <fullName evidence="6">DNA-binding transcriptional LysR family regulator</fullName>
    </submittedName>
</protein>
<dbReference type="InterPro" id="IPR000847">
    <property type="entry name" value="LysR_HTH_N"/>
</dbReference>
<dbReference type="GO" id="GO:0005829">
    <property type="term" value="C:cytosol"/>
    <property type="evidence" value="ECO:0007669"/>
    <property type="project" value="TreeGrafter"/>
</dbReference>
<dbReference type="RefSeq" id="WP_306885825.1">
    <property type="nucleotide sequence ID" value="NZ_JAUSUL010000002.1"/>
</dbReference>
<dbReference type="PANTHER" id="PTHR30419">
    <property type="entry name" value="HTH-TYPE TRANSCRIPTIONAL REGULATOR YBHD"/>
    <property type="match status" value="1"/>
</dbReference>
<keyword evidence="4" id="KW-0804">Transcription</keyword>
<dbReference type="GO" id="GO:0003677">
    <property type="term" value="F:DNA binding"/>
    <property type="evidence" value="ECO:0007669"/>
    <property type="project" value="UniProtKB-KW"/>
</dbReference>
<dbReference type="InterPro" id="IPR050950">
    <property type="entry name" value="HTH-type_LysR_regulators"/>
</dbReference>
<name>A0AAE3VPS6_9HYPH</name>
<dbReference type="PROSITE" id="PS50931">
    <property type="entry name" value="HTH_LYSR"/>
    <property type="match status" value="1"/>
</dbReference>
<sequence>MDIRQLNYLVVLAREQHFTRAAALCGVTQPTLSARIRQLEEEFGIPIVKRGHRYHGLTPEGEQIVQRASSILESWEAMQQDLSRMKGELTGRVTLGVIPSALPLVAVLTRKVGDAFPGIGFSILSMSSEDIRLGLERFELDAGITYLDNEPLDQVRTAPLFRERLRLITPESHPLSGSKRVSWAEAAAHPLALLTPDMQNRRIVNAAFLAAGVNPSVRIETNSIIALVTHVRDGQLAAVLPELSLQAFGSLDGIAALELVEPSVDHNVGLVVADRDPMSPLVETVYRSALAIEFQPDADQAQAPSSSGRVG</sequence>
<dbReference type="Gene3D" id="1.10.10.10">
    <property type="entry name" value="Winged helix-like DNA-binding domain superfamily/Winged helix DNA-binding domain"/>
    <property type="match status" value="1"/>
</dbReference>
<accession>A0AAE3VPS6</accession>
<dbReference type="PRINTS" id="PR00039">
    <property type="entry name" value="HTHLYSR"/>
</dbReference>
<keyword evidence="2" id="KW-0805">Transcription regulation</keyword>
<dbReference type="InterPro" id="IPR005119">
    <property type="entry name" value="LysR_subst-bd"/>
</dbReference>
<evidence type="ECO:0000259" key="5">
    <source>
        <dbReference type="PROSITE" id="PS50931"/>
    </source>
</evidence>
<dbReference type="SUPFAM" id="SSF53850">
    <property type="entry name" value="Periplasmic binding protein-like II"/>
    <property type="match status" value="1"/>
</dbReference>
<evidence type="ECO:0000256" key="4">
    <source>
        <dbReference type="ARBA" id="ARBA00023163"/>
    </source>
</evidence>
<dbReference type="Pfam" id="PF03466">
    <property type="entry name" value="LysR_substrate"/>
    <property type="match status" value="1"/>
</dbReference>
<dbReference type="FunFam" id="1.10.10.10:FF:000001">
    <property type="entry name" value="LysR family transcriptional regulator"/>
    <property type="match status" value="1"/>
</dbReference>
<dbReference type="Gene3D" id="3.40.190.290">
    <property type="match status" value="1"/>
</dbReference>
<gene>
    <name evidence="6" type="ORF">J2S73_002455</name>
</gene>